<keyword evidence="4" id="KW-1185">Reference proteome</keyword>
<dbReference type="Proteomes" id="UP000605846">
    <property type="component" value="Unassembled WGS sequence"/>
</dbReference>
<gene>
    <name evidence="3" type="ORF">EC973_005715</name>
</gene>
<reference evidence="3" key="1">
    <citation type="submission" date="2020-01" db="EMBL/GenBank/DDBJ databases">
        <title>Genome Sequencing of Three Apophysomyces-Like Fungal Strains Confirms a Novel Fungal Genus in the Mucoromycota with divergent Burkholderia-like Endosymbiotic Bacteria.</title>
        <authorList>
            <person name="Stajich J.E."/>
            <person name="Macias A.M."/>
            <person name="Carter-House D."/>
            <person name="Lovett B."/>
            <person name="Kasson L.R."/>
            <person name="Berry K."/>
            <person name="Grigoriev I."/>
            <person name="Chang Y."/>
            <person name="Spatafora J."/>
            <person name="Kasson M.T."/>
        </authorList>
    </citation>
    <scope>NUCLEOTIDE SEQUENCE</scope>
    <source>
        <strain evidence="3">NRRL A-21654</strain>
    </source>
</reference>
<feature type="repeat" description="PPR" evidence="2">
    <location>
        <begin position="415"/>
        <end position="449"/>
    </location>
</feature>
<dbReference type="Pfam" id="PF13041">
    <property type="entry name" value="PPR_2"/>
    <property type="match status" value="2"/>
</dbReference>
<evidence type="ECO:0000256" key="2">
    <source>
        <dbReference type="PROSITE-ProRule" id="PRU00708"/>
    </source>
</evidence>
<evidence type="ECO:0000256" key="1">
    <source>
        <dbReference type="ARBA" id="ARBA00022737"/>
    </source>
</evidence>
<evidence type="ECO:0000313" key="3">
    <source>
        <dbReference type="EMBL" id="KAF7728678.1"/>
    </source>
</evidence>
<feature type="repeat" description="PPR" evidence="2">
    <location>
        <begin position="343"/>
        <end position="377"/>
    </location>
</feature>
<sequence length="689" mass="80099">MTIARSSARILPLLRSCNVTECIVKPLSWRPVKSSVSTSRIPHSLCSTYRCFTTNTYLYEEVKSVERIEDEEEQIRHVKFDKTYPEVWAEFCQRIEQHEPLTPHDFVGMATMIKWEDQPHAVRRFQLLLREMNKRTDMDEAFVRICNMLLHIYIRRNDLKSATLVYEGMVKSEVKPNEVTICTLLDGIAKLGTGKDMLQFYETLANREGLPDSTKVYSKFMSIFAERGDIERCRAFFEAMVEKGIADEGSYTFMLITYGQAQQPESAYALYKKMLESGPKPSLSSYHTVLDTLRRHKKKTEMQKVYEDLLQSGLEVNSSHYAAMGWDPKRTLKEMRNLGVAPSTRDYNSFLSYYVRQNKFAEALEMFQAMQSEKIEPDVYSYGILIDAVAKDKDQPSAAAFDLYYDMQNHGVAPDVVIYTTLMMACSREQNLEDAMKLLEDMQQNGVRPNIYTFNSLLALLARKKHKDITDLERAEMLWRKMAKLGIQPDTRSHNVYLSLLAKFTNDHKTDNGQRDTQLDEKPKKTPLTKMLDLYKHMRAAPRFRKYRPDFISYGIVIRTLVRCNQTRKALLMYDDAKAARIKLTTASYNELMRGLTQEKEMSQVMNVWHDMKALKVLPDHQSYALALGACQHLGLEKSFESIRAQRQADFDRLFQLDQQAYERSHNSFLEQSLEETIEEMQMKLEKID</sequence>
<comment type="caution">
    <text evidence="3">The sequence shown here is derived from an EMBL/GenBank/DDBJ whole genome shotgun (WGS) entry which is preliminary data.</text>
</comment>
<feature type="repeat" description="PPR" evidence="2">
    <location>
        <begin position="450"/>
        <end position="489"/>
    </location>
</feature>
<feature type="repeat" description="PPR" evidence="2">
    <location>
        <begin position="378"/>
        <end position="414"/>
    </location>
</feature>
<dbReference type="Pfam" id="PF13812">
    <property type="entry name" value="PPR_3"/>
    <property type="match status" value="1"/>
</dbReference>
<evidence type="ECO:0008006" key="5">
    <source>
        <dbReference type="Google" id="ProtNLM"/>
    </source>
</evidence>
<dbReference type="InterPro" id="IPR002885">
    <property type="entry name" value="PPR_rpt"/>
</dbReference>
<dbReference type="AlphaFoldDB" id="A0A8H7BZ80"/>
<accession>A0A8H7BZ80</accession>
<feature type="repeat" description="PPR" evidence="2">
    <location>
        <begin position="247"/>
        <end position="281"/>
    </location>
</feature>
<dbReference type="InterPro" id="IPR011990">
    <property type="entry name" value="TPR-like_helical_dom_sf"/>
</dbReference>
<dbReference type="Pfam" id="PF01535">
    <property type="entry name" value="PPR"/>
    <property type="match status" value="3"/>
</dbReference>
<dbReference type="SUPFAM" id="SSF48452">
    <property type="entry name" value="TPR-like"/>
    <property type="match status" value="1"/>
</dbReference>
<dbReference type="NCBIfam" id="TIGR00756">
    <property type="entry name" value="PPR"/>
    <property type="match status" value="5"/>
</dbReference>
<dbReference type="EMBL" id="JABAYA010000033">
    <property type="protein sequence ID" value="KAF7728678.1"/>
    <property type="molecule type" value="Genomic_DNA"/>
</dbReference>
<evidence type="ECO:0000313" key="4">
    <source>
        <dbReference type="Proteomes" id="UP000605846"/>
    </source>
</evidence>
<dbReference type="OrthoDB" id="407658at2759"/>
<dbReference type="Gene3D" id="1.25.40.10">
    <property type="entry name" value="Tetratricopeptide repeat domain"/>
    <property type="match status" value="5"/>
</dbReference>
<dbReference type="PROSITE" id="PS51375">
    <property type="entry name" value="PPR"/>
    <property type="match status" value="6"/>
</dbReference>
<dbReference type="InterPro" id="IPR051222">
    <property type="entry name" value="PPR/CCM1_RNA-binding"/>
</dbReference>
<feature type="repeat" description="PPR" evidence="2">
    <location>
        <begin position="585"/>
        <end position="619"/>
    </location>
</feature>
<proteinExistence type="predicted"/>
<dbReference type="PANTHER" id="PTHR47942:SF63">
    <property type="entry name" value="PENTATRICOPEPTIDE REPEAT-CONTAINING PROTEIN"/>
    <property type="match status" value="1"/>
</dbReference>
<dbReference type="PANTHER" id="PTHR47942">
    <property type="entry name" value="TETRATRICOPEPTIDE REPEAT (TPR)-LIKE SUPERFAMILY PROTEIN-RELATED"/>
    <property type="match status" value="1"/>
</dbReference>
<keyword evidence="1" id="KW-0677">Repeat</keyword>
<organism evidence="3 4">
    <name type="scientific">Apophysomyces ossiformis</name>
    <dbReference type="NCBI Taxonomy" id="679940"/>
    <lineage>
        <taxon>Eukaryota</taxon>
        <taxon>Fungi</taxon>
        <taxon>Fungi incertae sedis</taxon>
        <taxon>Mucoromycota</taxon>
        <taxon>Mucoromycotina</taxon>
        <taxon>Mucoromycetes</taxon>
        <taxon>Mucorales</taxon>
        <taxon>Mucorineae</taxon>
        <taxon>Mucoraceae</taxon>
        <taxon>Apophysomyces</taxon>
    </lineage>
</organism>
<name>A0A8H7BZ80_9FUNG</name>
<protein>
    <recommendedName>
        <fullName evidence="5">Pentacotripeptide-repeat region of PRORP domain-containing protein</fullName>
    </recommendedName>
</protein>